<reference evidence="1" key="4">
    <citation type="journal article" date="2022" name="PLoS Pathog.">
        <title>Chromosome-level genome of Schistosoma haematobium underpins genome-wide explorations of molecular variation.</title>
        <authorList>
            <person name="Stroehlein A.J."/>
            <person name="Korhonen P.K."/>
            <person name="Lee V.V."/>
            <person name="Ralph S.A."/>
            <person name="Mentink-Kane M."/>
            <person name="You H."/>
            <person name="McManus D.P."/>
            <person name="Tchuente L.T."/>
            <person name="Stothard J.R."/>
            <person name="Kaur P."/>
            <person name="Dudchenko O."/>
            <person name="Aiden E.L."/>
            <person name="Yang B."/>
            <person name="Yang H."/>
            <person name="Emery A.M."/>
            <person name="Webster B.L."/>
            <person name="Brindley P.J."/>
            <person name="Rollinson D."/>
            <person name="Chang B.C.H."/>
            <person name="Gasser R.B."/>
            <person name="Young N.D."/>
        </authorList>
    </citation>
    <scope>NUCLEOTIDE SEQUENCE</scope>
</reference>
<evidence type="ECO:0000313" key="2">
    <source>
        <dbReference type="Proteomes" id="UP000471633"/>
    </source>
</evidence>
<dbReference type="CTD" id="24595127"/>
<dbReference type="GeneID" id="24595127"/>
<dbReference type="AlphaFoldDB" id="A0A922LQY4"/>
<organism evidence="1 2">
    <name type="scientific">Schistosoma haematobium</name>
    <name type="common">Blood fluke</name>
    <dbReference type="NCBI Taxonomy" id="6185"/>
    <lineage>
        <taxon>Eukaryota</taxon>
        <taxon>Metazoa</taxon>
        <taxon>Spiralia</taxon>
        <taxon>Lophotrochozoa</taxon>
        <taxon>Platyhelminthes</taxon>
        <taxon>Trematoda</taxon>
        <taxon>Digenea</taxon>
        <taxon>Strigeidida</taxon>
        <taxon>Schistosomatoidea</taxon>
        <taxon>Schistosomatidae</taxon>
        <taxon>Schistosoma</taxon>
    </lineage>
</organism>
<name>A0A922LQY4_SCHHA</name>
<reference evidence="1" key="1">
    <citation type="journal article" date="2012" name="Nat. Genet.">
        <title>Whole-genome sequence of Schistosoma haematobium.</title>
        <authorList>
            <person name="Young N.D."/>
            <person name="Jex A.R."/>
            <person name="Li B."/>
            <person name="Liu S."/>
            <person name="Yang L."/>
            <person name="Xiong Z."/>
            <person name="Li Y."/>
            <person name="Cantacessi C."/>
            <person name="Hall R.S."/>
            <person name="Xu X."/>
            <person name="Chen F."/>
            <person name="Wu X."/>
            <person name="Zerlotini A."/>
            <person name="Oliveira G."/>
            <person name="Hofmann A."/>
            <person name="Zhang G."/>
            <person name="Fang X."/>
            <person name="Kang Y."/>
            <person name="Campbell B.E."/>
            <person name="Loukas A."/>
            <person name="Ranganathan S."/>
            <person name="Rollinson D."/>
            <person name="Rinaldi G."/>
            <person name="Brindley P.J."/>
            <person name="Yang H."/>
            <person name="Wang J."/>
            <person name="Wang J."/>
            <person name="Gasser R.B."/>
        </authorList>
    </citation>
    <scope>NUCLEOTIDE SEQUENCE</scope>
</reference>
<reference evidence="1" key="3">
    <citation type="submission" date="2021-06" db="EMBL/GenBank/DDBJ databases">
        <title>Chromosome-level genome assembly for S. haematobium.</title>
        <authorList>
            <person name="Stroehlein A.J."/>
        </authorList>
    </citation>
    <scope>NUCLEOTIDE SEQUENCE</scope>
</reference>
<gene>
    <name evidence="1" type="primary">KDM4C_1</name>
    <name evidence="1" type="ORF">MS3_00003915</name>
</gene>
<dbReference type="RefSeq" id="XP_051071888.1">
    <property type="nucleotide sequence ID" value="XM_051211791.1"/>
</dbReference>
<sequence length="107" mass="12277">MVQETNDPIFSSAIAIRRVTPLYCRISFPDGTFSSDTPPEYLTNVNWFKDGPPEKGSLIKVLWDDGMEYAGTYEGTTSEQWEERVIFLIRKHLFCWSSVLFSDISSI</sequence>
<protein>
    <submittedName>
        <fullName evidence="1">Lysine-specific demethylase 4C</fullName>
    </submittedName>
</protein>
<reference evidence="1" key="2">
    <citation type="journal article" date="2019" name="Gigascience">
        <title>High-quality Schistosoma haematobium genome achieved by single-molecule and long-range sequencing.</title>
        <authorList>
            <person name="Stroehlein A.J."/>
            <person name="Korhonen P.K."/>
            <person name="Chong T.M."/>
            <person name="Lim Y.L."/>
            <person name="Chan K.G."/>
            <person name="Webster B."/>
            <person name="Rollinson D."/>
            <person name="Brindley P.J."/>
            <person name="Gasser R.B."/>
            <person name="Young N.D."/>
        </authorList>
    </citation>
    <scope>NUCLEOTIDE SEQUENCE</scope>
</reference>
<comment type="caution">
    <text evidence="1">The sequence shown here is derived from an EMBL/GenBank/DDBJ whole genome shotgun (WGS) entry which is preliminary data.</text>
</comment>
<evidence type="ECO:0000313" key="1">
    <source>
        <dbReference type="EMBL" id="KAH9591748.1"/>
    </source>
</evidence>
<proteinExistence type="predicted"/>
<accession>A0A922LQY4</accession>
<dbReference type="Proteomes" id="UP000471633">
    <property type="component" value="Unassembled WGS sequence"/>
</dbReference>
<dbReference type="Gene3D" id="3.10.330.70">
    <property type="match status" value="1"/>
</dbReference>
<keyword evidence="2" id="KW-1185">Reference proteome</keyword>
<dbReference type="EMBL" id="AMPZ03000002">
    <property type="protein sequence ID" value="KAH9591748.1"/>
    <property type="molecule type" value="Genomic_DNA"/>
</dbReference>